<organism evidence="3 4">
    <name type="scientific">Pseudomonas fluorescens</name>
    <dbReference type="NCBI Taxonomy" id="294"/>
    <lineage>
        <taxon>Bacteria</taxon>
        <taxon>Pseudomonadati</taxon>
        <taxon>Pseudomonadota</taxon>
        <taxon>Gammaproteobacteria</taxon>
        <taxon>Pseudomonadales</taxon>
        <taxon>Pseudomonadaceae</taxon>
        <taxon>Pseudomonas</taxon>
    </lineage>
</organism>
<feature type="transmembrane region" description="Helical" evidence="1">
    <location>
        <begin position="146"/>
        <end position="163"/>
    </location>
</feature>
<keyword evidence="3" id="KW-0808">Transferase</keyword>
<keyword evidence="1" id="KW-0472">Membrane</keyword>
<dbReference type="RefSeq" id="WP_169431363.1">
    <property type="nucleotide sequence ID" value="NZ_CP027561.1"/>
</dbReference>
<feature type="transmembrane region" description="Helical" evidence="1">
    <location>
        <begin position="170"/>
        <end position="189"/>
    </location>
</feature>
<dbReference type="GO" id="GO:0000271">
    <property type="term" value="P:polysaccharide biosynthetic process"/>
    <property type="evidence" value="ECO:0007669"/>
    <property type="project" value="TreeGrafter"/>
</dbReference>
<proteinExistence type="predicted"/>
<accession>A0A7Z3H1F4</accession>
<feature type="transmembrane region" description="Helical" evidence="1">
    <location>
        <begin position="262"/>
        <end position="281"/>
    </location>
</feature>
<dbReference type="AlphaFoldDB" id="A0A7Z3H1F4"/>
<feature type="transmembrane region" description="Helical" evidence="1">
    <location>
        <begin position="201"/>
        <end position="219"/>
    </location>
</feature>
<evidence type="ECO:0000313" key="4">
    <source>
        <dbReference type="Proteomes" id="UP000501669"/>
    </source>
</evidence>
<feature type="transmembrane region" description="Helical" evidence="1">
    <location>
        <begin position="333"/>
        <end position="353"/>
    </location>
</feature>
<dbReference type="GO" id="GO:0016747">
    <property type="term" value="F:acyltransferase activity, transferring groups other than amino-acyl groups"/>
    <property type="evidence" value="ECO:0007669"/>
    <property type="project" value="InterPro"/>
</dbReference>
<dbReference type="EMBL" id="CP027561">
    <property type="protein sequence ID" value="QJP96823.1"/>
    <property type="molecule type" value="Genomic_DNA"/>
</dbReference>
<dbReference type="PANTHER" id="PTHR23028">
    <property type="entry name" value="ACETYLTRANSFERASE"/>
    <property type="match status" value="1"/>
</dbReference>
<dbReference type="PANTHER" id="PTHR23028:SF53">
    <property type="entry name" value="ACYL_TRANSF_3 DOMAIN-CONTAINING PROTEIN"/>
    <property type="match status" value="1"/>
</dbReference>
<feature type="transmembrane region" description="Helical" evidence="1">
    <location>
        <begin position="231"/>
        <end position="250"/>
    </location>
</feature>
<dbReference type="Proteomes" id="UP000501669">
    <property type="component" value="Chromosome"/>
</dbReference>
<feature type="transmembrane region" description="Helical" evidence="1">
    <location>
        <begin position="301"/>
        <end position="321"/>
    </location>
</feature>
<dbReference type="InterPro" id="IPR050879">
    <property type="entry name" value="Acyltransferase_3"/>
</dbReference>
<feature type="domain" description="Acyltransferase 3" evidence="2">
    <location>
        <begin position="13"/>
        <end position="351"/>
    </location>
</feature>
<name>A0A7Z3H1F4_PSEFL</name>
<dbReference type="Pfam" id="PF01757">
    <property type="entry name" value="Acyl_transf_3"/>
    <property type="match status" value="1"/>
</dbReference>
<evidence type="ECO:0000259" key="2">
    <source>
        <dbReference type="Pfam" id="PF01757"/>
    </source>
</evidence>
<dbReference type="GO" id="GO:0016020">
    <property type="term" value="C:membrane"/>
    <property type="evidence" value="ECO:0007669"/>
    <property type="project" value="TreeGrafter"/>
</dbReference>
<keyword evidence="1" id="KW-0812">Transmembrane</keyword>
<dbReference type="InterPro" id="IPR002656">
    <property type="entry name" value="Acyl_transf_3_dom"/>
</dbReference>
<feature type="transmembrane region" description="Helical" evidence="1">
    <location>
        <begin position="12"/>
        <end position="31"/>
    </location>
</feature>
<evidence type="ECO:0000256" key="1">
    <source>
        <dbReference type="SAM" id="Phobius"/>
    </source>
</evidence>
<feature type="transmembrane region" description="Helical" evidence="1">
    <location>
        <begin position="43"/>
        <end position="67"/>
    </location>
</feature>
<sequence length="382" mass="44199">MSTAVADPNRSFGLDVCRTLACLLVVFGHMLGHSLPSPILSNFAFLAIFGVDLFFCLSGFLIGRILLKEAARWGETKTAGLTNFWYRRWMRTLPLYVFFFFVSLKFDWQGATTFGEQFRYLVFAQNFAWTMTDFYRLSWSLAVEEWFYYTFPLLILLMIGFGASVKRAAMITIAVFIVVPFLARVGMPIQPVRYDDARYVVLYRLDAIGFGVLVAYLYTWHKPLFDRIIRFWYIPLAFVVGIIVLTKQGVPWTLNDKVLQSVFFSCSAIFFAALIPAFFHLRPSRSQLLNRFVKFTSLVSYSIYLGHIFAFTLVISVLNRFGLHEAIYNNPWIVYPIFTLCVYLLAYLTYRLVEKPFLKLRDVDGFSFVKFLKSLQRLGAGK</sequence>
<keyword evidence="3" id="KW-0012">Acyltransferase</keyword>
<gene>
    <name evidence="3" type="ORF">C6Y56_20435</name>
</gene>
<evidence type="ECO:0000313" key="3">
    <source>
        <dbReference type="EMBL" id="QJP96823.1"/>
    </source>
</evidence>
<reference evidence="3 4" key="1">
    <citation type="submission" date="2018-03" db="EMBL/GenBank/DDBJ databases">
        <title>Complete genome sequence of Pseudomonas fluorescens sp. G7.</title>
        <authorList>
            <person name="Gao C.-H."/>
            <person name="Li Z."/>
            <person name="Cai P."/>
        </authorList>
    </citation>
    <scope>NUCLEOTIDE SEQUENCE [LARGE SCALE GENOMIC DNA]</scope>
    <source>
        <strain evidence="3 4">G7</strain>
    </source>
</reference>
<feature type="transmembrane region" description="Helical" evidence="1">
    <location>
        <begin position="88"/>
        <end position="106"/>
    </location>
</feature>
<protein>
    <submittedName>
        <fullName evidence="3">Acyltransferase</fullName>
    </submittedName>
</protein>
<keyword evidence="1" id="KW-1133">Transmembrane helix</keyword>